<feature type="domain" description="Bulb-type lectin" evidence="2">
    <location>
        <begin position="2"/>
        <end position="119"/>
    </location>
</feature>
<dbReference type="InterPro" id="IPR001869">
    <property type="entry name" value="Thiol_cytolysin"/>
</dbReference>
<dbReference type="Gene3D" id="3.40.30.40">
    <property type="entry name" value="Perfringolysin"/>
    <property type="match status" value="1"/>
</dbReference>
<dbReference type="PROSITE" id="PS50927">
    <property type="entry name" value="BULB_LECTIN"/>
    <property type="match status" value="1"/>
</dbReference>
<evidence type="ECO:0000313" key="4">
    <source>
        <dbReference type="Proteomes" id="UP001464923"/>
    </source>
</evidence>
<keyword evidence="4" id="KW-1185">Reference proteome</keyword>
<dbReference type="SUPFAM" id="SSF51110">
    <property type="entry name" value="alpha-D-mannose-specific plant lectins"/>
    <property type="match status" value="1"/>
</dbReference>
<organism evidence="3 4">
    <name type="scientific">Pseudonocardia tropica</name>
    <dbReference type="NCBI Taxonomy" id="681289"/>
    <lineage>
        <taxon>Bacteria</taxon>
        <taxon>Bacillati</taxon>
        <taxon>Actinomycetota</taxon>
        <taxon>Actinomycetes</taxon>
        <taxon>Pseudonocardiales</taxon>
        <taxon>Pseudonocardiaceae</taxon>
        <taxon>Pseudonocardia</taxon>
    </lineage>
</organism>
<dbReference type="RefSeq" id="WP_345652986.1">
    <property type="nucleotide sequence ID" value="NZ_BAABLY010000083.1"/>
</dbReference>
<proteinExistence type="predicted"/>
<dbReference type="SUPFAM" id="SSF56978">
    <property type="entry name" value="Perfringolysin"/>
    <property type="match status" value="1"/>
</dbReference>
<reference evidence="3 4" key="1">
    <citation type="submission" date="2024-03" db="EMBL/GenBank/DDBJ databases">
        <title>Draft genome sequence of Pseudonocardia tropica JCM 19149.</title>
        <authorList>
            <person name="Butdee W."/>
            <person name="Duangmal K."/>
        </authorList>
    </citation>
    <scope>NUCLEOTIDE SEQUENCE [LARGE SCALE GENOMIC DNA]</scope>
    <source>
        <strain evidence="3 4">JCM 19149</strain>
    </source>
</reference>
<protein>
    <submittedName>
        <fullName evidence="3">Thiol-activated cytolysin family protein</fullName>
    </submittedName>
</protein>
<name>A0ABV1JTV9_9PSEU</name>
<dbReference type="PRINTS" id="PR01400">
    <property type="entry name" value="TACYTOLYSIN"/>
</dbReference>
<sequence length="633" mass="66380">MSNLLKAGETLPVGGTLVSANGASTLLLRDDGDLVLHRGPVRATTIYWRSGTSGLPTSGPLRARLSDDGSLTLVDSSGLRRWRSGTWGTGIVDPTLFLADDGNLVVRHNDDDVLWASGAPGGAGRIELGFVDLAARASTRSDSLSQAGRMPPVVSSEVSLGTAPPKTETSNGVAYLITEERRRAVNAVVEQAYLQDIGRLGVYPGQPVQGQALLSGDLAEIGPLPRVGGRISIVTDMIHTEDVGVGTPLGQSRTLDTIDATGVNQARRDIIAEADPADSVSQLKTTFERASTLREIGVKAGLDITGSNFSVDANASLNQSYRQNTVVGVIRQVFYSARFEALDSRSEGFWPDGVQLADLQPFFGPGNPPLYVDSVQYGRLIVVTAQGAFSTSQLRAAMSASYTQGVQASGSIALEHREVLESAVVKVYTVGVPGVLNFRSIADPVTELPAVYAGGLVFNSRNLGAPVSFVARHIADNRLAMVALTAEYVTPLTAVGVDVPETPFEVWDGPGGGLRDTRIQVNPGDTVTISTGGAIWSGVFGAGTHGPEGWPGHDADRGAPLPSGTAYCLIASFDGHTWFEAGGFWQGKVPAGSGGRILLAVNDNNPYNGNPDEKWTSLVSVVRADAAAAGIRV</sequence>
<dbReference type="SMART" id="SM00108">
    <property type="entry name" value="B_lectin"/>
    <property type="match status" value="1"/>
</dbReference>
<dbReference type="InterPro" id="IPR036363">
    <property type="entry name" value="Thiol_cytolysin_ab_sf"/>
</dbReference>
<evidence type="ECO:0000256" key="1">
    <source>
        <dbReference type="SAM" id="MobiDB-lite"/>
    </source>
</evidence>
<evidence type="ECO:0000313" key="3">
    <source>
        <dbReference type="EMBL" id="MEQ3539391.1"/>
    </source>
</evidence>
<dbReference type="InterPro" id="IPR001480">
    <property type="entry name" value="Bulb-type_lectin_dom"/>
</dbReference>
<gene>
    <name evidence="3" type="ORF">WHI96_11205</name>
</gene>
<comment type="caution">
    <text evidence="3">The sequence shown here is derived from an EMBL/GenBank/DDBJ whole genome shotgun (WGS) entry which is preliminary data.</text>
</comment>
<dbReference type="EMBL" id="JBEDNP010000005">
    <property type="protein sequence ID" value="MEQ3539391.1"/>
    <property type="molecule type" value="Genomic_DNA"/>
</dbReference>
<dbReference type="Proteomes" id="UP001464923">
    <property type="component" value="Unassembled WGS sequence"/>
</dbReference>
<feature type="region of interest" description="Disordered" evidence="1">
    <location>
        <begin position="142"/>
        <end position="166"/>
    </location>
</feature>
<dbReference type="Gene3D" id="3.30.1040.20">
    <property type="match status" value="1"/>
</dbReference>
<dbReference type="Gene3D" id="2.90.10.30">
    <property type="match status" value="1"/>
</dbReference>
<accession>A0ABV1JTV9</accession>
<dbReference type="InterPro" id="IPR036426">
    <property type="entry name" value="Bulb-type_lectin_dom_sf"/>
</dbReference>
<dbReference type="Pfam" id="PF01289">
    <property type="entry name" value="Thiol_cytolysin"/>
    <property type="match status" value="1"/>
</dbReference>
<evidence type="ECO:0000259" key="2">
    <source>
        <dbReference type="PROSITE" id="PS50927"/>
    </source>
</evidence>
<dbReference type="Gene3D" id="2.60.120.430">
    <property type="entry name" value="Galactose-binding lectin"/>
    <property type="match status" value="1"/>
</dbReference>
<dbReference type="InterPro" id="IPR036359">
    <property type="entry name" value="Thiol_cytolysin_sf"/>
</dbReference>
<dbReference type="Gene3D" id="3.90.840.10">
    <property type="entry name" value="Thiol-activated cytolysin superfamily/Thiol-activated cytolysin, alpha-beta domain"/>
    <property type="match status" value="1"/>
</dbReference>